<name>A0A316AM85_9ACTN</name>
<protein>
    <submittedName>
        <fullName evidence="1">Uncharacterized protein</fullName>
    </submittedName>
</protein>
<accession>A0A316AM85</accession>
<evidence type="ECO:0000313" key="2">
    <source>
        <dbReference type="Proteomes" id="UP000245469"/>
    </source>
</evidence>
<sequence length="59" mass="6289">MDRHHAFALDLHAVEPGLVPQPRSHKDGLSWPACECAGCFDEGGVSWTSPGFPAVSASR</sequence>
<proteinExistence type="predicted"/>
<organism evidence="1 2">
    <name type="scientific">Quadrisphaera granulorum</name>
    <dbReference type="NCBI Taxonomy" id="317664"/>
    <lineage>
        <taxon>Bacteria</taxon>
        <taxon>Bacillati</taxon>
        <taxon>Actinomycetota</taxon>
        <taxon>Actinomycetes</taxon>
        <taxon>Kineosporiales</taxon>
        <taxon>Kineosporiaceae</taxon>
        <taxon>Quadrisphaera</taxon>
    </lineage>
</organism>
<evidence type="ECO:0000313" key="1">
    <source>
        <dbReference type="EMBL" id="PWJ51127.1"/>
    </source>
</evidence>
<dbReference type="RefSeq" id="WP_109775431.1">
    <property type="nucleotide sequence ID" value="NZ_QGDQ01000021.1"/>
</dbReference>
<gene>
    <name evidence="1" type="ORF">BXY45_1214</name>
</gene>
<comment type="caution">
    <text evidence="1">The sequence shown here is derived from an EMBL/GenBank/DDBJ whole genome shotgun (WGS) entry which is preliminary data.</text>
</comment>
<dbReference type="EMBL" id="QGDQ01000021">
    <property type="protein sequence ID" value="PWJ51127.1"/>
    <property type="molecule type" value="Genomic_DNA"/>
</dbReference>
<keyword evidence="2" id="KW-1185">Reference proteome</keyword>
<dbReference type="AlphaFoldDB" id="A0A316AM85"/>
<dbReference type="Proteomes" id="UP000245469">
    <property type="component" value="Unassembled WGS sequence"/>
</dbReference>
<reference evidence="1 2" key="1">
    <citation type="submission" date="2018-03" db="EMBL/GenBank/DDBJ databases">
        <title>Genomic Encyclopedia of Archaeal and Bacterial Type Strains, Phase II (KMG-II): from individual species to whole genera.</title>
        <authorList>
            <person name="Goeker M."/>
        </authorList>
    </citation>
    <scope>NUCLEOTIDE SEQUENCE [LARGE SCALE GENOMIC DNA]</scope>
    <source>
        <strain evidence="1 2">DSM 44889</strain>
    </source>
</reference>
<dbReference type="OrthoDB" id="4134439at2"/>